<dbReference type="GO" id="GO:0005524">
    <property type="term" value="F:ATP binding"/>
    <property type="evidence" value="ECO:0007669"/>
    <property type="project" value="UniProtKB-UniRule"/>
</dbReference>
<evidence type="ECO:0000313" key="5">
    <source>
        <dbReference type="EMBL" id="BAU98784.1"/>
    </source>
</evidence>
<feature type="binding site" evidence="3">
    <location>
        <begin position="314"/>
        <end position="321"/>
    </location>
    <ligand>
        <name>ATP</name>
        <dbReference type="ChEBI" id="CHEBI:30616"/>
    </ligand>
</feature>
<dbReference type="InterPro" id="IPR002543">
    <property type="entry name" value="FtsK_dom"/>
</dbReference>
<dbReference type="CDD" id="cd01127">
    <property type="entry name" value="TrwB_TraG_TraD_VirD4"/>
    <property type="match status" value="1"/>
</dbReference>
<name>A0A173LVB5_9MICO</name>
<reference evidence="5 6" key="1">
    <citation type="journal article" date="2016" name="Genome Announc.">
        <title>Complete Genome Sequence of Aurantimicrobium minutum Type Strain KNCT, a Planktonic Ultramicrobacterium Isolated from River Water.</title>
        <authorList>
            <person name="Nakai R."/>
            <person name="Fujisawa T."/>
            <person name="Nakamura Y."/>
            <person name="Nishide H."/>
            <person name="Uchiyama I."/>
            <person name="Baba T."/>
            <person name="Toyoda A."/>
            <person name="Fujiyama A."/>
            <person name="Naganuma T."/>
            <person name="Niki H."/>
        </authorList>
    </citation>
    <scope>NUCLEOTIDE SEQUENCE [LARGE SCALE GENOMIC DNA]</scope>
    <source>
        <strain evidence="5 6">KNC</strain>
    </source>
</reference>
<dbReference type="PANTHER" id="PTHR22683:SF1">
    <property type="entry name" value="TYPE VII SECRETION SYSTEM PROTEIN ESSC"/>
    <property type="match status" value="1"/>
</dbReference>
<sequence>MRFPIFALLAPIVTSVILWLVTGSAYTLLFALLGPIMALAQFADGKLQARKSEKLKQENDDEEEITQRARELEQRQAERDELILKYPAASQWALPTNNLRPAWAASAQPEGTQRLIRIGLALREGKPVVVDAHSGIAVCGDEVEARSALRAMGFQLLWTWGLSEASKMGWSVGGEPELDQFASSNHQPADVILHRVDASEVLPSGVRYLLTINRGRAVLRDVVDPLIRDVELQVDLLTRAESNRIITLLNAESVAAQARHTPVSTIPSSVPAVINRSSEWEHSRDSLLACLGRKHEHPLLLDQVQAGPHAVIAGMTGSGKTEFLLSWVLSLASMYSPQRLSLLLIDYKGGAGFSRVKDLPHVAGVLTDLTPHQTRRAISSLQAEIRYREHVLAEAGVADISELPEKVELARLLIVVDEYRVLAESFAECAALFVDVAARGRSLGMHLILSSQRTGGVITDAILANCSLRVSFRVSDKADSHTLLGVEDAYNLPHIPGRALIQGTEVPLTEFQAARTTDEDLHAVLKKSQRWLDEKPLWEQHVPWKPELPREIASSEMPPPLENSAWLGILDIPENQAQDWTPYIPHQDGNLLVTGPARSGVSCAVASLHSQLGGLVLRDSEIAWDAVVEEPESLLREGSKVFIEDLDHLLDCFGLEHREQFLASLMKCVRLAPQRNTVFVIGSKENPRGTQALVDLFPMRLQLLSASEPGRGLWRGHQIQLVHGGDLQPESGQWGEMICEEECSYAVITHRKTSLISSLTKAYGDRVSALKSALNVSPSVNFPIVIGTPDEWMLNHAQLAEMREAGLLILDRCSPSEIRGLRLKSGLFPHSENDTALVVEPDGSTTRAVLRT</sequence>
<evidence type="ECO:0000313" key="6">
    <source>
        <dbReference type="Proteomes" id="UP000243847"/>
    </source>
</evidence>
<feature type="domain" description="FtsK" evidence="4">
    <location>
        <begin position="296"/>
        <end position="481"/>
    </location>
</feature>
<dbReference type="GeneID" id="80451426"/>
<dbReference type="Gene3D" id="3.40.50.300">
    <property type="entry name" value="P-loop containing nucleotide triphosphate hydrolases"/>
    <property type="match status" value="1"/>
</dbReference>
<evidence type="ECO:0000256" key="2">
    <source>
        <dbReference type="ARBA" id="ARBA00022840"/>
    </source>
</evidence>
<keyword evidence="1 3" id="KW-0547">Nucleotide-binding</keyword>
<dbReference type="GO" id="GO:0003677">
    <property type="term" value="F:DNA binding"/>
    <property type="evidence" value="ECO:0007669"/>
    <property type="project" value="InterPro"/>
</dbReference>
<dbReference type="KEGG" id="amin:AUMI_12420"/>
<gene>
    <name evidence="5" type="ORF">AUMI_12420</name>
</gene>
<evidence type="ECO:0000256" key="3">
    <source>
        <dbReference type="PROSITE-ProRule" id="PRU00289"/>
    </source>
</evidence>
<evidence type="ECO:0000259" key="4">
    <source>
        <dbReference type="PROSITE" id="PS50901"/>
    </source>
</evidence>
<dbReference type="Pfam" id="PF01580">
    <property type="entry name" value="FtsK_SpoIIIE"/>
    <property type="match status" value="1"/>
</dbReference>
<proteinExistence type="predicted"/>
<accession>A0A173LVB5</accession>
<dbReference type="RefSeq" id="WP_096380435.1">
    <property type="nucleotide sequence ID" value="NZ_AP017457.1"/>
</dbReference>
<keyword evidence="2 3" id="KW-0067">ATP-binding</keyword>
<dbReference type="SUPFAM" id="SSF52540">
    <property type="entry name" value="P-loop containing nucleoside triphosphate hydrolases"/>
    <property type="match status" value="1"/>
</dbReference>
<protein>
    <recommendedName>
        <fullName evidence="4">FtsK domain-containing protein</fullName>
    </recommendedName>
</protein>
<dbReference type="InterPro" id="IPR027417">
    <property type="entry name" value="P-loop_NTPase"/>
</dbReference>
<evidence type="ECO:0000256" key="1">
    <source>
        <dbReference type="ARBA" id="ARBA00022741"/>
    </source>
</evidence>
<dbReference type="InterPro" id="IPR050206">
    <property type="entry name" value="FtsK/SpoIIIE/SftA"/>
</dbReference>
<organism evidence="5 6">
    <name type="scientific">Aurantimicrobium minutum</name>
    <dbReference type="NCBI Taxonomy" id="708131"/>
    <lineage>
        <taxon>Bacteria</taxon>
        <taxon>Bacillati</taxon>
        <taxon>Actinomycetota</taxon>
        <taxon>Actinomycetes</taxon>
        <taxon>Micrococcales</taxon>
        <taxon>Microbacteriaceae</taxon>
        <taxon>Aurantimicrobium</taxon>
    </lineage>
</organism>
<dbReference type="AlphaFoldDB" id="A0A173LVB5"/>
<dbReference type="EMBL" id="AP017457">
    <property type="protein sequence ID" value="BAU98784.1"/>
    <property type="molecule type" value="Genomic_DNA"/>
</dbReference>
<dbReference type="Proteomes" id="UP000243847">
    <property type="component" value="Chromosome sequence1"/>
</dbReference>
<dbReference type="PROSITE" id="PS50901">
    <property type="entry name" value="FTSK"/>
    <property type="match status" value="1"/>
</dbReference>
<dbReference type="PANTHER" id="PTHR22683">
    <property type="entry name" value="SPORULATION PROTEIN RELATED"/>
    <property type="match status" value="1"/>
</dbReference>
<dbReference type="OrthoDB" id="9807790at2"/>